<feature type="transmembrane region" description="Helical" evidence="4">
    <location>
        <begin position="359"/>
        <end position="380"/>
    </location>
</feature>
<feature type="transmembrane region" description="Helical" evidence="4">
    <location>
        <begin position="296"/>
        <end position="314"/>
    </location>
</feature>
<feature type="transmembrane region" description="Helical" evidence="4">
    <location>
        <begin position="28"/>
        <end position="49"/>
    </location>
</feature>
<dbReference type="STRING" id="335543.Sfum_2013"/>
<dbReference type="KEGG" id="sfu:Sfum_2013"/>
<feature type="transmembrane region" description="Helical" evidence="4">
    <location>
        <begin position="386"/>
        <end position="404"/>
    </location>
</feature>
<feature type="transmembrane region" description="Helical" evidence="4">
    <location>
        <begin position="266"/>
        <end position="284"/>
    </location>
</feature>
<evidence type="ECO:0000256" key="3">
    <source>
        <dbReference type="ARBA" id="ARBA00023136"/>
    </source>
</evidence>
<organism evidence="6 7">
    <name type="scientific">Syntrophobacter fumaroxidans (strain DSM 10017 / MPOB)</name>
    <dbReference type="NCBI Taxonomy" id="335543"/>
    <lineage>
        <taxon>Bacteria</taxon>
        <taxon>Pseudomonadati</taxon>
        <taxon>Thermodesulfobacteriota</taxon>
        <taxon>Syntrophobacteria</taxon>
        <taxon>Syntrophobacterales</taxon>
        <taxon>Syntrophobacteraceae</taxon>
        <taxon>Syntrophobacter</taxon>
    </lineage>
</organism>
<feature type="domain" description="Major facilitator superfamily (MFS) profile" evidence="5">
    <location>
        <begin position="224"/>
        <end position="429"/>
    </location>
</feature>
<proteinExistence type="predicted"/>
<dbReference type="Proteomes" id="UP000001784">
    <property type="component" value="Chromosome"/>
</dbReference>
<evidence type="ECO:0000313" key="7">
    <source>
        <dbReference type="Proteomes" id="UP000001784"/>
    </source>
</evidence>
<dbReference type="Pfam" id="PF07690">
    <property type="entry name" value="MFS_1"/>
    <property type="match status" value="1"/>
</dbReference>
<feature type="transmembrane region" description="Helical" evidence="4">
    <location>
        <begin position="180"/>
        <end position="200"/>
    </location>
</feature>
<reference evidence="6 7" key="1">
    <citation type="submission" date="2006-10" db="EMBL/GenBank/DDBJ databases">
        <title>Complete sequence of Syntrophobacter fumaroxidans MPOB.</title>
        <authorList>
            <consortium name="US DOE Joint Genome Institute"/>
            <person name="Copeland A."/>
            <person name="Lucas S."/>
            <person name="Lapidus A."/>
            <person name="Barry K."/>
            <person name="Detter J.C."/>
            <person name="Glavina del Rio T."/>
            <person name="Hammon N."/>
            <person name="Israni S."/>
            <person name="Pitluck S."/>
            <person name="Goltsman E.G."/>
            <person name="Martinez M."/>
            <person name="Schmutz J."/>
            <person name="Larimer F."/>
            <person name="Land M."/>
            <person name="Hauser L."/>
            <person name="Kyrpides N."/>
            <person name="Kim E."/>
            <person name="Boone D.R."/>
            <person name="Brockman F."/>
            <person name="Culley D."/>
            <person name="Ferry J."/>
            <person name="Gunsalus R."/>
            <person name="McInerney M.J."/>
            <person name="Morrison M."/>
            <person name="Plugge C."/>
            <person name="Rohlin L."/>
            <person name="Scholten J."/>
            <person name="Sieber J."/>
            <person name="Stams A.J.M."/>
            <person name="Worm P."/>
            <person name="Henstra A.M."/>
            <person name="Richardson P."/>
        </authorList>
    </citation>
    <scope>NUCLEOTIDE SEQUENCE [LARGE SCALE GENOMIC DNA]</scope>
    <source>
        <strain evidence="7">DSM 10017 / MPOB</strain>
    </source>
</reference>
<protein>
    <submittedName>
        <fullName evidence="6">Major facilitator superfamily MFS_1</fullName>
    </submittedName>
</protein>
<sequence length="429" mass="46218">MTSPAAGVPVLERDGSTSEPKRLLSFEFVLLSAVSFFGFCNIAVFYSFFSYLERIGVPAEWRGFLLGLEPMAAFALRPVAIAFLHAGNALRALVFSLVMIAVALCAYAFTTSLAGLAVLRIFHGAAFVFLVSSILTLIVHFIPKERSGQGFGILSVATLLPYAVMPFVTEALLPRTGDEAIIYAWISLFALPALILTLCCGKRIRAALEGVDSAVMGRPAAYEFLLNVRRADVLLLIAVNLLIYFCHSTVFFFMKSLALQMDAGNIGVFFPIYTLAMIVVRICGGAYFDRVNQLRAIEVFMALLAGFFLVFAHAASAEAFYVLAGSYGLCLGVVLPLLNSTMFRISPPRFRGVNTNLALFSMDAGFFLGPFAGGALLAGGCPPTRLLDVCAGFVCLALVLVVVLERISRRESRDTGCADAVARGVPGEE</sequence>
<evidence type="ECO:0000313" key="6">
    <source>
        <dbReference type="EMBL" id="ABK17696.1"/>
    </source>
</evidence>
<keyword evidence="1 4" id="KW-0812">Transmembrane</keyword>
<evidence type="ECO:0000259" key="5">
    <source>
        <dbReference type="PROSITE" id="PS50850"/>
    </source>
</evidence>
<dbReference type="HOGENOM" id="CLU_001265_10_13_7"/>
<dbReference type="EMBL" id="CP000478">
    <property type="protein sequence ID" value="ABK17696.1"/>
    <property type="molecule type" value="Genomic_DNA"/>
</dbReference>
<dbReference type="PANTHER" id="PTHR23531">
    <property type="entry name" value="QUINOLENE RESISTANCE PROTEIN NORA"/>
    <property type="match status" value="1"/>
</dbReference>
<dbReference type="InterPro" id="IPR020846">
    <property type="entry name" value="MFS_dom"/>
</dbReference>
<dbReference type="PANTHER" id="PTHR23531:SF1">
    <property type="entry name" value="QUINOLENE RESISTANCE PROTEIN NORA"/>
    <property type="match status" value="1"/>
</dbReference>
<name>A0LJU4_SYNFM</name>
<dbReference type="GO" id="GO:0022857">
    <property type="term" value="F:transmembrane transporter activity"/>
    <property type="evidence" value="ECO:0007669"/>
    <property type="project" value="InterPro"/>
</dbReference>
<feature type="transmembrane region" description="Helical" evidence="4">
    <location>
        <begin position="90"/>
        <end position="109"/>
    </location>
</feature>
<dbReference type="eggNOG" id="COG2814">
    <property type="taxonomic scope" value="Bacteria"/>
</dbReference>
<feature type="transmembrane region" description="Helical" evidence="4">
    <location>
        <begin position="121"/>
        <end position="143"/>
    </location>
</feature>
<dbReference type="InterPro" id="IPR011701">
    <property type="entry name" value="MFS"/>
</dbReference>
<feature type="transmembrane region" description="Helical" evidence="4">
    <location>
        <begin position="320"/>
        <end position="338"/>
    </location>
</feature>
<dbReference type="AlphaFoldDB" id="A0LJU4"/>
<dbReference type="InterPro" id="IPR036259">
    <property type="entry name" value="MFS_trans_sf"/>
</dbReference>
<accession>A0LJU4</accession>
<keyword evidence="7" id="KW-1185">Reference proteome</keyword>
<evidence type="ECO:0000256" key="2">
    <source>
        <dbReference type="ARBA" id="ARBA00022989"/>
    </source>
</evidence>
<dbReference type="InterPro" id="IPR052714">
    <property type="entry name" value="MFS_Exporter"/>
</dbReference>
<dbReference type="PROSITE" id="PS50850">
    <property type="entry name" value="MFS"/>
    <property type="match status" value="1"/>
</dbReference>
<dbReference type="SUPFAM" id="SSF103473">
    <property type="entry name" value="MFS general substrate transporter"/>
    <property type="match status" value="1"/>
</dbReference>
<dbReference type="Gene3D" id="1.20.1250.20">
    <property type="entry name" value="MFS general substrate transporter like domains"/>
    <property type="match status" value="2"/>
</dbReference>
<keyword evidence="3 4" id="KW-0472">Membrane</keyword>
<evidence type="ECO:0000256" key="4">
    <source>
        <dbReference type="SAM" id="Phobius"/>
    </source>
</evidence>
<dbReference type="OrthoDB" id="5421104at2"/>
<feature type="transmembrane region" description="Helical" evidence="4">
    <location>
        <begin position="150"/>
        <end position="168"/>
    </location>
</feature>
<evidence type="ECO:0000256" key="1">
    <source>
        <dbReference type="ARBA" id="ARBA00022692"/>
    </source>
</evidence>
<dbReference type="RefSeq" id="WP_011698866.1">
    <property type="nucleotide sequence ID" value="NC_008554.1"/>
</dbReference>
<gene>
    <name evidence="6" type="ordered locus">Sfum_2013</name>
</gene>
<dbReference type="InParanoid" id="A0LJU4"/>
<feature type="transmembrane region" description="Helical" evidence="4">
    <location>
        <begin position="233"/>
        <end position="254"/>
    </location>
</feature>
<feature type="transmembrane region" description="Helical" evidence="4">
    <location>
        <begin position="61"/>
        <end position="83"/>
    </location>
</feature>
<keyword evidence="2 4" id="KW-1133">Transmembrane helix</keyword>